<organism evidence="2 3">
    <name type="scientific">Aquirufa antheringensis</name>
    <dbReference type="NCBI Taxonomy" id="2516559"/>
    <lineage>
        <taxon>Bacteria</taxon>
        <taxon>Pseudomonadati</taxon>
        <taxon>Bacteroidota</taxon>
        <taxon>Cytophagia</taxon>
        <taxon>Cytophagales</taxon>
        <taxon>Flectobacillaceae</taxon>
        <taxon>Aquirufa</taxon>
    </lineage>
</organism>
<comment type="caution">
    <text evidence="2">The sequence shown here is derived from an EMBL/GenBank/DDBJ whole genome shotgun (WGS) entry which is preliminary data.</text>
</comment>
<dbReference type="InterPro" id="IPR007712">
    <property type="entry name" value="RelE/ParE_toxin"/>
</dbReference>
<accession>A0A4Q9BH23</accession>
<gene>
    <name evidence="2" type="ORF">EWU20_05235</name>
</gene>
<keyword evidence="1" id="KW-1277">Toxin-antitoxin system</keyword>
<evidence type="ECO:0000256" key="1">
    <source>
        <dbReference type="ARBA" id="ARBA00022649"/>
    </source>
</evidence>
<dbReference type="OrthoDB" id="962256at2"/>
<dbReference type="RefSeq" id="WP_130922989.1">
    <property type="nucleotide sequence ID" value="NZ_JAANOL010000002.1"/>
</dbReference>
<dbReference type="InterPro" id="IPR035093">
    <property type="entry name" value="RelE/ParE_toxin_dom_sf"/>
</dbReference>
<protein>
    <submittedName>
        <fullName evidence="2">Type II toxin-antitoxin system RelE/ParE family toxin</fullName>
    </submittedName>
</protein>
<dbReference type="AlphaFoldDB" id="A0A4Q9BH23"/>
<dbReference type="Proteomes" id="UP000293583">
    <property type="component" value="Unassembled WGS sequence"/>
</dbReference>
<evidence type="ECO:0000313" key="3">
    <source>
        <dbReference type="Proteomes" id="UP000293583"/>
    </source>
</evidence>
<reference evidence="2 3" key="1">
    <citation type="submission" date="2019-02" db="EMBL/GenBank/DDBJ databases">
        <title>Genome of a new Bacteroidetes strain.</title>
        <authorList>
            <person name="Pitt A."/>
        </authorList>
    </citation>
    <scope>NUCLEOTIDE SEQUENCE [LARGE SCALE GENOMIC DNA]</scope>
    <source>
        <strain evidence="2 3">103A-SOEBACH</strain>
    </source>
</reference>
<dbReference type="EMBL" id="SEWY01000002">
    <property type="protein sequence ID" value="TBH74548.1"/>
    <property type="molecule type" value="Genomic_DNA"/>
</dbReference>
<name>A0A4Q9BH23_9BACT</name>
<evidence type="ECO:0000313" key="2">
    <source>
        <dbReference type="EMBL" id="TBH74548.1"/>
    </source>
</evidence>
<dbReference type="Pfam" id="PF05016">
    <property type="entry name" value="ParE_toxin"/>
    <property type="match status" value="1"/>
</dbReference>
<proteinExistence type="predicted"/>
<keyword evidence="3" id="KW-1185">Reference proteome</keyword>
<dbReference type="Gene3D" id="3.30.2310.20">
    <property type="entry name" value="RelE-like"/>
    <property type="match status" value="1"/>
</dbReference>
<dbReference type="SUPFAM" id="SSF143011">
    <property type="entry name" value="RelE-like"/>
    <property type="match status" value="1"/>
</dbReference>
<sequence length="102" mass="12144">MNPKYTVIWERNALVEFKSILTYLHTQSSNASRIVKLKMLDRVELLKSNPRLAEADKLKSHPNTNFHAFVVFSYRLTYQIVEKEKLIRILRIRHTSKEPLNY</sequence>